<sequence length="602" mass="69251">MLSLGIKAFVIFLYIHSIKTQLIYQDDENIKHDHIIETAIEIANQNFNFRIQTAIVSNDVDEEIVSKFIQYYRGTVLMEKRDGFQPKQVVLIIESYFSLVRILGRLKPDLKGRTFLHSGAYYLIVLLSYPHRLERINRFLWSYYATNVVILVSNKNKKIALYTYFPYKNPLSCQNLEPSLIGFWDDKGILQKNLFLDKMGNMHGCPLYISTNKLYHPATEQKVPLEIIKKAIVRLFRNAINFTPIISTRDYLSIDSDGAKEWSGTLEDVLSGASNISMCSISPGMERAGVLDYSIPYFRISLAWLAPPLRPEPIWWRLLTPLNGYLWLGLLLVICIVKSIPFIMKMGRVKKICYRNFKNADKLHGVVIRIWAVLMGQPIRVEPKRFRDFYILAIWIWFTFVVRSAYQSVLIGALKSEITIGKFRDLKEAVNEGYQFGGRAGVLEHFDNDPFIRDNFVVVPENEFDDLFGDVLAGKKKFIFAISLEYVFAYCMAQGINDNECGYVLPDSIMTIPLVIWMRKNSTFKRPLAIWLIRLIESGLIDKDMLKVPVTNTLKTNESSPLTIDQVSSCLLCLLLGYVLSTIIFIAEIVKFKSKQINIQGK</sequence>
<evidence type="ECO:0000313" key="12">
    <source>
        <dbReference type="Proteomes" id="UP000838756"/>
    </source>
</evidence>
<keyword evidence="9" id="KW-0732">Signal</keyword>
<keyword evidence="5 8" id="KW-0472">Membrane</keyword>
<evidence type="ECO:0000256" key="7">
    <source>
        <dbReference type="ARBA" id="ARBA00023180"/>
    </source>
</evidence>
<protein>
    <submittedName>
        <fullName evidence="11">Jg5937 protein</fullName>
    </submittedName>
</protein>
<evidence type="ECO:0000256" key="4">
    <source>
        <dbReference type="ARBA" id="ARBA00022989"/>
    </source>
</evidence>
<keyword evidence="4 8" id="KW-1133">Transmembrane helix</keyword>
<feature type="domain" description="Putative ionotropic receptor ligand binding" evidence="10">
    <location>
        <begin position="117"/>
        <end position="201"/>
    </location>
</feature>
<evidence type="ECO:0000256" key="1">
    <source>
        <dbReference type="ARBA" id="ARBA00004651"/>
    </source>
</evidence>
<dbReference type="OrthoDB" id="7256637at2759"/>
<dbReference type="PANTHER" id="PTHR42643">
    <property type="entry name" value="IONOTROPIC RECEPTOR 20A-RELATED"/>
    <property type="match status" value="1"/>
</dbReference>
<dbReference type="AlphaFoldDB" id="A0A8S4RI68"/>
<dbReference type="Pfam" id="PF24061">
    <property type="entry name" value="LBD_receptor"/>
    <property type="match status" value="1"/>
</dbReference>
<keyword evidence="2" id="KW-1003">Cell membrane</keyword>
<feature type="signal peptide" evidence="9">
    <location>
        <begin position="1"/>
        <end position="20"/>
    </location>
</feature>
<evidence type="ECO:0000256" key="5">
    <source>
        <dbReference type="ARBA" id="ARBA00023136"/>
    </source>
</evidence>
<comment type="subcellular location">
    <subcellularLocation>
        <location evidence="1">Cell membrane</location>
        <topology evidence="1">Multi-pass membrane protein</topology>
    </subcellularLocation>
</comment>
<accession>A0A8S4RI68</accession>
<feature type="transmembrane region" description="Helical" evidence="8">
    <location>
        <begin position="566"/>
        <end position="587"/>
    </location>
</feature>
<dbReference type="Gene3D" id="3.40.190.10">
    <property type="entry name" value="Periplasmic binding protein-like II"/>
    <property type="match status" value="1"/>
</dbReference>
<dbReference type="GO" id="GO:0005886">
    <property type="term" value="C:plasma membrane"/>
    <property type="evidence" value="ECO:0007669"/>
    <property type="project" value="UniProtKB-SubCell"/>
</dbReference>
<dbReference type="PANTHER" id="PTHR42643:SF24">
    <property type="entry name" value="IONOTROPIC RECEPTOR 60A"/>
    <property type="match status" value="1"/>
</dbReference>
<dbReference type="Proteomes" id="UP000838756">
    <property type="component" value="Unassembled WGS sequence"/>
</dbReference>
<proteinExistence type="predicted"/>
<evidence type="ECO:0000313" key="11">
    <source>
        <dbReference type="EMBL" id="CAH2235369.1"/>
    </source>
</evidence>
<keyword evidence="7" id="KW-0325">Glycoprotein</keyword>
<evidence type="ECO:0000256" key="6">
    <source>
        <dbReference type="ARBA" id="ARBA00023170"/>
    </source>
</evidence>
<evidence type="ECO:0000256" key="3">
    <source>
        <dbReference type="ARBA" id="ARBA00022692"/>
    </source>
</evidence>
<gene>
    <name evidence="11" type="primary">jg5937</name>
    <name evidence="11" type="ORF">PAEG_LOCUS13031</name>
</gene>
<feature type="transmembrane region" description="Helical" evidence="8">
    <location>
        <begin position="392"/>
        <end position="414"/>
    </location>
</feature>
<keyword evidence="6" id="KW-0675">Receptor</keyword>
<evidence type="ECO:0000256" key="9">
    <source>
        <dbReference type="SAM" id="SignalP"/>
    </source>
</evidence>
<dbReference type="InterPro" id="IPR056198">
    <property type="entry name" value="LBD_receptor"/>
</dbReference>
<feature type="transmembrane region" description="Helical" evidence="8">
    <location>
        <begin position="363"/>
        <end position="380"/>
    </location>
</feature>
<keyword evidence="3 8" id="KW-0812">Transmembrane</keyword>
<dbReference type="InterPro" id="IPR052192">
    <property type="entry name" value="Insect_Ionotropic_Sensory_Rcpt"/>
</dbReference>
<reference evidence="11" key="1">
    <citation type="submission" date="2022-03" db="EMBL/GenBank/DDBJ databases">
        <authorList>
            <person name="Lindestad O."/>
        </authorList>
    </citation>
    <scope>NUCLEOTIDE SEQUENCE</scope>
</reference>
<dbReference type="SUPFAM" id="SSF53850">
    <property type="entry name" value="Periplasmic binding protein-like II"/>
    <property type="match status" value="1"/>
</dbReference>
<evidence type="ECO:0000256" key="2">
    <source>
        <dbReference type="ARBA" id="ARBA00022475"/>
    </source>
</evidence>
<evidence type="ECO:0000256" key="8">
    <source>
        <dbReference type="SAM" id="Phobius"/>
    </source>
</evidence>
<dbReference type="EMBL" id="CAKXAJ010025123">
    <property type="protein sequence ID" value="CAH2235369.1"/>
    <property type="molecule type" value="Genomic_DNA"/>
</dbReference>
<name>A0A8S4RI68_9NEOP</name>
<dbReference type="Gene3D" id="1.10.287.70">
    <property type="match status" value="1"/>
</dbReference>
<feature type="chain" id="PRO_5035949631" evidence="9">
    <location>
        <begin position="21"/>
        <end position="602"/>
    </location>
</feature>
<comment type="caution">
    <text evidence="11">The sequence shown here is derived from an EMBL/GenBank/DDBJ whole genome shotgun (WGS) entry which is preliminary data.</text>
</comment>
<organism evidence="11 12">
    <name type="scientific">Pararge aegeria aegeria</name>
    <dbReference type="NCBI Taxonomy" id="348720"/>
    <lineage>
        <taxon>Eukaryota</taxon>
        <taxon>Metazoa</taxon>
        <taxon>Ecdysozoa</taxon>
        <taxon>Arthropoda</taxon>
        <taxon>Hexapoda</taxon>
        <taxon>Insecta</taxon>
        <taxon>Pterygota</taxon>
        <taxon>Neoptera</taxon>
        <taxon>Endopterygota</taxon>
        <taxon>Lepidoptera</taxon>
        <taxon>Glossata</taxon>
        <taxon>Ditrysia</taxon>
        <taxon>Papilionoidea</taxon>
        <taxon>Nymphalidae</taxon>
        <taxon>Satyrinae</taxon>
        <taxon>Satyrini</taxon>
        <taxon>Parargina</taxon>
        <taxon>Pararge</taxon>
    </lineage>
</organism>
<evidence type="ECO:0000259" key="10">
    <source>
        <dbReference type="Pfam" id="PF24061"/>
    </source>
</evidence>
<feature type="transmembrane region" description="Helical" evidence="8">
    <location>
        <begin position="324"/>
        <end position="343"/>
    </location>
</feature>
<keyword evidence="12" id="KW-1185">Reference proteome</keyword>